<dbReference type="EMBL" id="BSST01000001">
    <property type="protein sequence ID" value="GLX79035.1"/>
    <property type="molecule type" value="Genomic_DNA"/>
</dbReference>
<sequence>MLLERQRGGIAIAKAKGKYRGKPANIDLHNKIRELFAQGVNKTQIAKTLSCSRQTVYKVLG</sequence>
<evidence type="ECO:0000313" key="2">
    <source>
        <dbReference type="EMBL" id="GLX79035.1"/>
    </source>
</evidence>
<organism evidence="2 3">
    <name type="scientific">Thalassotalea insulae</name>
    <dbReference type="NCBI Taxonomy" id="2056778"/>
    <lineage>
        <taxon>Bacteria</taxon>
        <taxon>Pseudomonadati</taxon>
        <taxon>Pseudomonadota</taxon>
        <taxon>Gammaproteobacteria</taxon>
        <taxon>Alteromonadales</taxon>
        <taxon>Colwelliaceae</taxon>
        <taxon>Thalassotalea</taxon>
    </lineage>
</organism>
<dbReference type="Gene3D" id="1.10.10.60">
    <property type="entry name" value="Homeodomain-like"/>
    <property type="match status" value="1"/>
</dbReference>
<comment type="caution">
    <text evidence="2">The sequence shown here is derived from an EMBL/GenBank/DDBJ whole genome shotgun (WGS) entry which is preliminary data.</text>
</comment>
<dbReference type="Proteomes" id="UP001157186">
    <property type="component" value="Unassembled WGS sequence"/>
</dbReference>
<name>A0ABQ6GSW4_9GAMM</name>
<dbReference type="Pfam" id="PF02796">
    <property type="entry name" value="HTH_7"/>
    <property type="match status" value="1"/>
</dbReference>
<keyword evidence="3" id="KW-1185">Reference proteome</keyword>
<gene>
    <name evidence="2" type="ORF">tinsulaeT_23750</name>
</gene>
<feature type="domain" description="Resolvase/invertase-type recombinase catalytic" evidence="1">
    <location>
        <begin position="1"/>
        <end position="17"/>
    </location>
</feature>
<dbReference type="PROSITE" id="PS51736">
    <property type="entry name" value="RECOMBINASES_3"/>
    <property type="match status" value="1"/>
</dbReference>
<dbReference type="InterPro" id="IPR006119">
    <property type="entry name" value="Resolv_N"/>
</dbReference>
<evidence type="ECO:0000313" key="3">
    <source>
        <dbReference type="Proteomes" id="UP001157186"/>
    </source>
</evidence>
<protein>
    <recommendedName>
        <fullName evidence="1">Resolvase/invertase-type recombinase catalytic domain-containing protein</fullName>
    </recommendedName>
</protein>
<reference evidence="2 3" key="1">
    <citation type="submission" date="2023-03" db="EMBL/GenBank/DDBJ databases">
        <title>Draft genome sequence of Thalassotalea insulae KCTC 62186T.</title>
        <authorList>
            <person name="Sawabe T."/>
        </authorList>
    </citation>
    <scope>NUCLEOTIDE SEQUENCE [LARGE SCALE GENOMIC DNA]</scope>
    <source>
        <strain evidence="2 3">KCTC 62186</strain>
    </source>
</reference>
<dbReference type="InterPro" id="IPR009057">
    <property type="entry name" value="Homeodomain-like_sf"/>
</dbReference>
<evidence type="ECO:0000259" key="1">
    <source>
        <dbReference type="PROSITE" id="PS51736"/>
    </source>
</evidence>
<dbReference type="RefSeq" id="WP_284244922.1">
    <property type="nucleotide sequence ID" value="NZ_BSST01000001.1"/>
</dbReference>
<accession>A0ABQ6GSW4</accession>
<dbReference type="InterPro" id="IPR006120">
    <property type="entry name" value="Resolvase_HTH_dom"/>
</dbReference>
<dbReference type="SUPFAM" id="SSF46689">
    <property type="entry name" value="Homeodomain-like"/>
    <property type="match status" value="1"/>
</dbReference>
<proteinExistence type="predicted"/>